<dbReference type="SUPFAM" id="SSF51735">
    <property type="entry name" value="NAD(P)-binding Rossmann-fold domains"/>
    <property type="match status" value="1"/>
</dbReference>
<proteinExistence type="predicted"/>
<evidence type="ECO:0000313" key="3">
    <source>
        <dbReference type="Proteomes" id="UP000014480"/>
    </source>
</evidence>
<protein>
    <submittedName>
        <fullName evidence="2">Zinc-type alcohol dehydrogenase-like protein</fullName>
    </submittedName>
</protein>
<keyword evidence="3" id="KW-1185">Reference proteome</keyword>
<dbReference type="STRING" id="1213857.N4VZS1"/>
<dbReference type="AlphaFoldDB" id="N4VZS1"/>
<name>N4VZS1_COLOR</name>
<organism evidence="2 3">
    <name type="scientific">Colletotrichum orbiculare (strain 104-T / ATCC 96160 / CBS 514.97 / LARS 414 / MAFF 240422)</name>
    <name type="common">Cucumber anthracnose fungus</name>
    <name type="synonym">Colletotrichum lagenarium</name>
    <dbReference type="NCBI Taxonomy" id="1213857"/>
    <lineage>
        <taxon>Eukaryota</taxon>
        <taxon>Fungi</taxon>
        <taxon>Dikarya</taxon>
        <taxon>Ascomycota</taxon>
        <taxon>Pezizomycotina</taxon>
        <taxon>Sordariomycetes</taxon>
        <taxon>Hypocreomycetidae</taxon>
        <taxon>Glomerellales</taxon>
        <taxon>Glomerellaceae</taxon>
        <taxon>Colletotrichum</taxon>
        <taxon>Colletotrichum orbiculare species complex</taxon>
    </lineage>
</organism>
<dbReference type="Gene3D" id="3.40.50.720">
    <property type="entry name" value="NAD(P)-binding Rossmann-like Domain"/>
    <property type="match status" value="1"/>
</dbReference>
<comment type="caution">
    <text evidence="2">The sequence shown here is derived from an EMBL/GenBank/DDBJ whole genome shotgun (WGS) entry which is preliminary data.</text>
</comment>
<dbReference type="Pfam" id="PF08240">
    <property type="entry name" value="ADH_N"/>
    <property type="match status" value="1"/>
</dbReference>
<dbReference type="OrthoDB" id="9930022at2759"/>
<evidence type="ECO:0000259" key="1">
    <source>
        <dbReference type="SMART" id="SM00829"/>
    </source>
</evidence>
<dbReference type="Gene3D" id="3.90.180.10">
    <property type="entry name" value="Medium-chain alcohol dehydrogenases, catalytic domain"/>
    <property type="match status" value="1"/>
</dbReference>
<dbReference type="eggNOG" id="KOG1198">
    <property type="taxonomic scope" value="Eukaryota"/>
</dbReference>
<dbReference type="GO" id="GO:0016491">
    <property type="term" value="F:oxidoreductase activity"/>
    <property type="evidence" value="ECO:0007669"/>
    <property type="project" value="InterPro"/>
</dbReference>
<dbReference type="InterPro" id="IPR036291">
    <property type="entry name" value="NAD(P)-bd_dom_sf"/>
</dbReference>
<dbReference type="PANTHER" id="PTHR45033">
    <property type="match status" value="1"/>
</dbReference>
<evidence type="ECO:0000313" key="2">
    <source>
        <dbReference type="EMBL" id="TDZ18915.1"/>
    </source>
</evidence>
<dbReference type="InterPro" id="IPR052711">
    <property type="entry name" value="Zinc_ADH-like"/>
</dbReference>
<dbReference type="SMART" id="SM00829">
    <property type="entry name" value="PKS_ER"/>
    <property type="match status" value="1"/>
</dbReference>
<gene>
    <name evidence="2" type="ORF">Cob_v008348</name>
</gene>
<dbReference type="Proteomes" id="UP000014480">
    <property type="component" value="Unassembled WGS sequence"/>
</dbReference>
<feature type="domain" description="Enoyl reductase (ER)" evidence="1">
    <location>
        <begin position="19"/>
        <end position="366"/>
    </location>
</feature>
<dbReference type="Pfam" id="PF00107">
    <property type="entry name" value="ADH_zinc_N"/>
    <property type="match status" value="1"/>
</dbReference>
<accession>N4VZS1</accession>
<dbReference type="InterPro" id="IPR011032">
    <property type="entry name" value="GroES-like_sf"/>
</dbReference>
<reference evidence="3" key="1">
    <citation type="journal article" date="2013" name="New Phytol.">
        <title>Comparative genomic and transcriptomic analyses reveal the hemibiotrophic stage shift of Colletotrichum fungi.</title>
        <authorList>
            <person name="Gan P."/>
            <person name="Ikeda K."/>
            <person name="Irieda H."/>
            <person name="Narusaka M."/>
            <person name="O'Connell R.J."/>
            <person name="Narusaka Y."/>
            <person name="Takano Y."/>
            <person name="Kubo Y."/>
            <person name="Shirasu K."/>
        </authorList>
    </citation>
    <scope>NUCLEOTIDE SEQUENCE [LARGE SCALE GENOMIC DNA]</scope>
    <source>
        <strain evidence="3">104-T / ATCC 96160 / CBS 514.97 / LARS 414 / MAFF 240422</strain>
    </source>
</reference>
<sequence>MTLTVPSTIKQWNVVGQDGLDSLRFTEQPVPEVGDSQVLVKIHGATLNASSSRKLECRLANTMIQFRDIVIPRGKYPWHVKTNVVPGSDGAGIVLAVGKNVTRFKPGDKVVTTLHMTHIAGPIDTKTTTSGVGAAVDGTFRSVGVFSEQGLVSMPRGLTFVEAASLSCAGVTAWNALFGLEGKRLSAGQWILTQGTGGVSLFAVQFAKVVGARVIATTSSDEKAEILRQLGADHIINYRETRDWGAAAKELTEGVGVDMVVDVAGPSSLKQSAASVRLDGTIVTVGFVGGDGGGEMPTLLDTWLSMFTARGIWVGTRIQMEEMGRAIEANLEKLRPVIDPKVFKLEELRDAYEYLESGKHQGKVAIEIE</sequence>
<reference evidence="3" key="2">
    <citation type="journal article" date="2019" name="Mol. Plant Microbe Interact.">
        <title>Genome sequence resources for four phytopathogenic fungi from the Colletotrichum orbiculare species complex.</title>
        <authorList>
            <person name="Gan P."/>
            <person name="Tsushima A."/>
            <person name="Narusaka M."/>
            <person name="Narusaka Y."/>
            <person name="Takano Y."/>
            <person name="Kubo Y."/>
            <person name="Shirasu K."/>
        </authorList>
    </citation>
    <scope>GENOME REANNOTATION</scope>
    <source>
        <strain evidence="3">104-T / ATCC 96160 / CBS 514.97 / LARS 414 / MAFF 240422</strain>
    </source>
</reference>
<dbReference type="CDD" id="cd08276">
    <property type="entry name" value="MDR7"/>
    <property type="match status" value="1"/>
</dbReference>
<dbReference type="EMBL" id="AMCV02000022">
    <property type="protein sequence ID" value="TDZ18915.1"/>
    <property type="molecule type" value="Genomic_DNA"/>
</dbReference>
<dbReference type="PANTHER" id="PTHR45033:SF2">
    <property type="entry name" value="ZINC-TYPE ALCOHOL DEHYDROGENASE-LIKE PROTEIN C1773.06C"/>
    <property type="match status" value="1"/>
</dbReference>
<dbReference type="InterPro" id="IPR020843">
    <property type="entry name" value="ER"/>
</dbReference>
<dbReference type="SUPFAM" id="SSF50129">
    <property type="entry name" value="GroES-like"/>
    <property type="match status" value="1"/>
</dbReference>
<dbReference type="InterPro" id="IPR013154">
    <property type="entry name" value="ADH-like_N"/>
</dbReference>
<dbReference type="InterPro" id="IPR013149">
    <property type="entry name" value="ADH-like_C"/>
</dbReference>
<dbReference type="HOGENOM" id="CLU_026673_3_4_1"/>